<proteinExistence type="predicted"/>
<sequence>MTTSDAPLLSLEGFEGPLDFLLEMLGRKRIDLAALSIAEATDQLATALQDSAGRVPLAQRGDWLVMAAELVLLKSRLLAPRNPEEAVEAEQEASRRLAQLETLAAMRSAAAALSARPQLGRDVFARGAPERPVGPPRAAAQLAFFEALLVLLEGPLPRGESFSATYRPPPQDLWRIPDALAHFRELLPGLDRPRDLQKFLPRRRRSGDLSSTFVAALELAREGDLQLSQADSFAPILVGPAG</sequence>
<dbReference type="Gene3D" id="6.10.250.2410">
    <property type="match status" value="1"/>
</dbReference>
<reference evidence="2 3" key="1">
    <citation type="submission" date="2016-10" db="EMBL/GenBank/DDBJ databases">
        <title>Draft Genome sequence of Roseomonas sp. strain M3.</title>
        <authorList>
            <person name="Subhash Y."/>
            <person name="Lee S."/>
        </authorList>
    </citation>
    <scope>NUCLEOTIDE SEQUENCE [LARGE SCALE GENOMIC DNA]</scope>
    <source>
        <strain evidence="2 3">M3</strain>
    </source>
</reference>
<keyword evidence="3" id="KW-1185">Reference proteome</keyword>
<dbReference type="Pfam" id="PF02616">
    <property type="entry name" value="SMC_ScpA"/>
    <property type="match status" value="1"/>
</dbReference>
<dbReference type="OrthoDB" id="7281541at2"/>
<organism evidence="2 3">
    <name type="scientific">Teichococcus deserti</name>
    <dbReference type="NCBI Taxonomy" id="1817963"/>
    <lineage>
        <taxon>Bacteria</taxon>
        <taxon>Pseudomonadati</taxon>
        <taxon>Pseudomonadota</taxon>
        <taxon>Alphaproteobacteria</taxon>
        <taxon>Acetobacterales</taxon>
        <taxon>Roseomonadaceae</taxon>
        <taxon>Roseomonas</taxon>
    </lineage>
</organism>
<comment type="caution">
    <text evidence="2">The sequence shown here is derived from an EMBL/GenBank/DDBJ whole genome shotgun (WGS) entry which is preliminary data.</text>
</comment>
<dbReference type="PANTHER" id="PTHR33969:SF2">
    <property type="entry name" value="SEGREGATION AND CONDENSATION PROTEIN A"/>
    <property type="match status" value="1"/>
</dbReference>
<evidence type="ECO:0000313" key="3">
    <source>
        <dbReference type="Proteomes" id="UP000188879"/>
    </source>
</evidence>
<protein>
    <recommendedName>
        <fullName evidence="1">Segregation and condensation protein A</fullName>
    </recommendedName>
</protein>
<dbReference type="RefSeq" id="WP_076955587.1">
    <property type="nucleotide sequence ID" value="NZ_MLCO01000009.1"/>
</dbReference>
<gene>
    <name evidence="2" type="ORF">BKE38_01395</name>
</gene>
<evidence type="ECO:0000256" key="1">
    <source>
        <dbReference type="ARBA" id="ARBA00044777"/>
    </source>
</evidence>
<dbReference type="Proteomes" id="UP000188879">
    <property type="component" value="Unassembled WGS sequence"/>
</dbReference>
<accession>A0A1V2H7R4</accession>
<dbReference type="PANTHER" id="PTHR33969">
    <property type="entry name" value="SEGREGATION AND CONDENSATION PROTEIN A"/>
    <property type="match status" value="1"/>
</dbReference>
<dbReference type="InterPro" id="IPR003768">
    <property type="entry name" value="ScpA"/>
</dbReference>
<dbReference type="EMBL" id="MLCO01000009">
    <property type="protein sequence ID" value="ONG58887.1"/>
    <property type="molecule type" value="Genomic_DNA"/>
</dbReference>
<dbReference type="AlphaFoldDB" id="A0A1V2H7R4"/>
<evidence type="ECO:0000313" key="2">
    <source>
        <dbReference type="EMBL" id="ONG58887.1"/>
    </source>
</evidence>
<name>A0A1V2H7R4_9PROT</name>